<comment type="caution">
    <text evidence="2">The sequence shown here is derived from an EMBL/GenBank/DDBJ whole genome shotgun (WGS) entry which is preliminary data.</text>
</comment>
<reference evidence="2 3" key="1">
    <citation type="submission" date="2020-05" db="EMBL/GenBank/DDBJ databases">
        <title>Distinct polysaccharide utilization as determinants for interspecies competition between intestinal Prevotella spp.</title>
        <authorList>
            <person name="Galvez E.J.C."/>
            <person name="Iljazovic A."/>
            <person name="Strowig T."/>
        </authorList>
    </citation>
    <scope>NUCLEOTIDE SEQUENCE [LARGE SCALE GENOMIC DNA]</scope>
    <source>
        <strain evidence="2 3">PCHR</strain>
    </source>
</reference>
<sequence length="217" mass="23122">MKKIKFLALAAAMFLGAGNLCAQTDNTFGFVDADGNEVKDGSTVTFYAVEEEVVPGMPMFGVKVQSKFDLKVKNNTSATAKVALKVDASLNPVSGKVQVCFPSSCDSHDRGSFTTASGDMMANEVRDLSSEWIFEKGKYAEETVSLTILSGDKKAVGPKVTIRCIYADPTGIAGTEADKNVTETARYDANGKKLGAPQKGLNIVKMSNGETRKIAVE</sequence>
<protein>
    <submittedName>
        <fullName evidence="2">Uncharacterized protein</fullName>
    </submittedName>
</protein>
<dbReference type="Proteomes" id="UP000820977">
    <property type="component" value="Unassembled WGS sequence"/>
</dbReference>
<feature type="chain" id="PRO_5046993998" evidence="1">
    <location>
        <begin position="23"/>
        <end position="217"/>
    </location>
</feature>
<name>A0ABX2AY48_9BACT</name>
<organism evidence="2 3">
    <name type="scientific">Xylanibacter caecicola</name>
    <dbReference type="NCBI Taxonomy" id="2736294"/>
    <lineage>
        <taxon>Bacteria</taxon>
        <taxon>Pseudomonadati</taxon>
        <taxon>Bacteroidota</taxon>
        <taxon>Bacteroidia</taxon>
        <taxon>Bacteroidales</taxon>
        <taxon>Prevotellaceae</taxon>
        <taxon>Xylanibacter</taxon>
    </lineage>
</organism>
<gene>
    <name evidence="2" type="ORF">HPS54_00675</name>
</gene>
<evidence type="ECO:0000256" key="1">
    <source>
        <dbReference type="SAM" id="SignalP"/>
    </source>
</evidence>
<dbReference type="RefSeq" id="WP_172343570.1">
    <property type="nucleotide sequence ID" value="NZ_CASYYZ010000003.1"/>
</dbReference>
<feature type="signal peptide" evidence="1">
    <location>
        <begin position="1"/>
        <end position="22"/>
    </location>
</feature>
<keyword evidence="3" id="KW-1185">Reference proteome</keyword>
<proteinExistence type="predicted"/>
<dbReference type="EMBL" id="JABKKJ010000001">
    <property type="protein sequence ID" value="NPE24042.1"/>
    <property type="molecule type" value="Genomic_DNA"/>
</dbReference>
<evidence type="ECO:0000313" key="3">
    <source>
        <dbReference type="Proteomes" id="UP000820977"/>
    </source>
</evidence>
<accession>A0ABX2AY48</accession>
<evidence type="ECO:0000313" key="2">
    <source>
        <dbReference type="EMBL" id="NPE24042.1"/>
    </source>
</evidence>
<keyword evidence="1" id="KW-0732">Signal</keyword>